<dbReference type="AlphaFoldDB" id="A0A4Z0H9T5"/>
<dbReference type="GO" id="GO:0016020">
    <property type="term" value="C:membrane"/>
    <property type="evidence" value="ECO:0007669"/>
    <property type="project" value="TreeGrafter"/>
</dbReference>
<dbReference type="InterPro" id="IPR029058">
    <property type="entry name" value="AB_hydrolase_fold"/>
</dbReference>
<evidence type="ECO:0000313" key="3">
    <source>
        <dbReference type="Proteomes" id="UP000297948"/>
    </source>
</evidence>
<gene>
    <name evidence="2" type="ORF">E4099_19265</name>
</gene>
<dbReference type="OrthoDB" id="9785847at2"/>
<reference evidence="2 3" key="1">
    <citation type="submission" date="2019-03" db="EMBL/GenBank/DDBJ databases">
        <authorList>
            <person name="Gonzalez-Pimentel J.L."/>
        </authorList>
    </citation>
    <scope>NUCLEOTIDE SEQUENCE [LARGE SCALE GENOMIC DNA]</scope>
    <source>
        <strain evidence="2 3">JCM 31289</strain>
    </source>
</reference>
<accession>A0A4Z0H9T5</accession>
<dbReference type="InterPro" id="IPR000639">
    <property type="entry name" value="Epox_hydrolase-like"/>
</dbReference>
<keyword evidence="3" id="KW-1185">Reference proteome</keyword>
<evidence type="ECO:0000313" key="2">
    <source>
        <dbReference type="EMBL" id="TGB05573.1"/>
    </source>
</evidence>
<dbReference type="RefSeq" id="WP_135340341.1">
    <property type="nucleotide sequence ID" value="NZ_JBHLTX010000064.1"/>
</dbReference>
<dbReference type="Pfam" id="PF00561">
    <property type="entry name" value="Abhydrolase_1"/>
    <property type="match status" value="1"/>
</dbReference>
<organism evidence="2 3">
    <name type="scientific">Streptomyces palmae</name>
    <dbReference type="NCBI Taxonomy" id="1701085"/>
    <lineage>
        <taxon>Bacteria</taxon>
        <taxon>Bacillati</taxon>
        <taxon>Actinomycetota</taxon>
        <taxon>Actinomycetes</taxon>
        <taxon>Kitasatosporales</taxon>
        <taxon>Streptomycetaceae</taxon>
        <taxon>Streptomyces</taxon>
    </lineage>
</organism>
<evidence type="ECO:0000259" key="1">
    <source>
        <dbReference type="Pfam" id="PF00561"/>
    </source>
</evidence>
<dbReference type="Gene3D" id="3.40.50.1820">
    <property type="entry name" value="alpha/beta hydrolase"/>
    <property type="match status" value="1"/>
</dbReference>
<dbReference type="Proteomes" id="UP000297948">
    <property type="component" value="Unassembled WGS sequence"/>
</dbReference>
<sequence length="289" mass="31360">MDLSVPVDDEVTLRVRHRPGAGGRPFLLVHGLGSNARMWDEVADRLADAGHPVYAVDMRGHGDSDAPEDGYDNATAVADLAALCRAAGLTGVLLAGHSWGGNVAIRLAAEHAELVTGLALVDGGWVDLTETASWETWAAHVSRRRPDATGTTPEAMRDFLRALHPTWSPTAIEANLADLRVGPDGLLAPRLPTARFLSLARSLYEDPPARWYPRVRVPVMLLNAIPAASPSWARWVRHWAATAEAAIPRTDSRWYPDTDHNLHAEHPQRLASDLLDLARTVGPLLPARS</sequence>
<comment type="caution">
    <text evidence="2">The sequence shown here is derived from an EMBL/GenBank/DDBJ whole genome shotgun (WGS) entry which is preliminary data.</text>
</comment>
<proteinExistence type="predicted"/>
<feature type="domain" description="AB hydrolase-1" evidence="1">
    <location>
        <begin position="25"/>
        <end position="154"/>
    </location>
</feature>
<protein>
    <submittedName>
        <fullName evidence="2">Alpha/beta hydrolase</fullName>
    </submittedName>
</protein>
<dbReference type="GO" id="GO:0046464">
    <property type="term" value="P:acylglycerol catabolic process"/>
    <property type="evidence" value="ECO:0007669"/>
    <property type="project" value="TreeGrafter"/>
</dbReference>
<dbReference type="EMBL" id="SRID01000186">
    <property type="protein sequence ID" value="TGB05573.1"/>
    <property type="molecule type" value="Genomic_DNA"/>
</dbReference>
<dbReference type="PANTHER" id="PTHR43798:SF5">
    <property type="entry name" value="MONOACYLGLYCEROL LIPASE ABHD6"/>
    <property type="match status" value="1"/>
</dbReference>
<dbReference type="InterPro" id="IPR000073">
    <property type="entry name" value="AB_hydrolase_1"/>
</dbReference>
<dbReference type="PANTHER" id="PTHR43798">
    <property type="entry name" value="MONOACYLGLYCEROL LIPASE"/>
    <property type="match status" value="1"/>
</dbReference>
<keyword evidence="2" id="KW-0378">Hydrolase</keyword>
<dbReference type="SUPFAM" id="SSF53474">
    <property type="entry name" value="alpha/beta-Hydrolases"/>
    <property type="match status" value="1"/>
</dbReference>
<dbReference type="InterPro" id="IPR050266">
    <property type="entry name" value="AB_hydrolase_sf"/>
</dbReference>
<dbReference type="PRINTS" id="PR00412">
    <property type="entry name" value="EPOXHYDRLASE"/>
</dbReference>
<dbReference type="GO" id="GO:0047372">
    <property type="term" value="F:monoacylglycerol lipase activity"/>
    <property type="evidence" value="ECO:0007669"/>
    <property type="project" value="TreeGrafter"/>
</dbReference>
<name>A0A4Z0H9T5_9ACTN</name>
<dbReference type="PRINTS" id="PR00111">
    <property type="entry name" value="ABHYDROLASE"/>
</dbReference>